<dbReference type="PROSITE" id="PS51257">
    <property type="entry name" value="PROKAR_LIPOPROTEIN"/>
    <property type="match status" value="1"/>
</dbReference>
<name>A0ABU5DSM3_9PROT</name>
<sequence>MKRVVGLVAVLGLAAAMLACFSPAFSEAEDAAAAPIFGISIPEGYRDWRLISVAHEEGKLNDLRAILGNDTAIEAFRAGKESYPDGTIIARLAWDYEPLPESKAAFGQAQSYVAVHPKNGVQFMVKDSKKYAATGGWGFAHFNDGKPADAKIHETCFACHQAAASRDFVFTRYAP</sequence>
<dbReference type="InterPro" id="IPR038142">
    <property type="entry name" value="Cytochrome_P460_sp"/>
</dbReference>
<comment type="caution">
    <text evidence="3">The sequence shown here is derived from an EMBL/GenBank/DDBJ whole genome shotgun (WGS) entry which is preliminary data.</text>
</comment>
<feature type="chain" id="PRO_5046118835" evidence="1">
    <location>
        <begin position="29"/>
        <end position="175"/>
    </location>
</feature>
<evidence type="ECO:0000256" key="1">
    <source>
        <dbReference type="SAM" id="SignalP"/>
    </source>
</evidence>
<reference evidence="3 4" key="1">
    <citation type="journal article" date="2013" name="Antonie Van Leeuwenhoek">
        <title>Dongia rigui sp. nov., isolated from freshwater of a large wetland in Korea.</title>
        <authorList>
            <person name="Baik K.S."/>
            <person name="Hwang Y.M."/>
            <person name="Choi J.S."/>
            <person name="Kwon J."/>
            <person name="Seong C.N."/>
        </authorList>
    </citation>
    <scope>NUCLEOTIDE SEQUENCE [LARGE SCALE GENOMIC DNA]</scope>
    <source>
        <strain evidence="3 4">04SU4-P</strain>
    </source>
</reference>
<evidence type="ECO:0000313" key="3">
    <source>
        <dbReference type="EMBL" id="MDY0870396.1"/>
    </source>
</evidence>
<evidence type="ECO:0000313" key="4">
    <source>
        <dbReference type="Proteomes" id="UP001271769"/>
    </source>
</evidence>
<dbReference type="CDD" id="cd20753">
    <property type="entry name" value="cyt_P460_Mc-like"/>
    <property type="match status" value="1"/>
</dbReference>
<dbReference type="EMBL" id="JAXCLX010000001">
    <property type="protein sequence ID" value="MDY0870396.1"/>
    <property type="molecule type" value="Genomic_DNA"/>
</dbReference>
<evidence type="ECO:0000259" key="2">
    <source>
        <dbReference type="Pfam" id="PF16694"/>
    </source>
</evidence>
<feature type="domain" description="Cytochrome P460" evidence="2">
    <location>
        <begin position="42"/>
        <end position="171"/>
    </location>
</feature>
<proteinExistence type="predicted"/>
<gene>
    <name evidence="3" type="ORF">SMD31_00595</name>
</gene>
<accession>A0ABU5DSM3</accession>
<dbReference type="Gene3D" id="3.50.70.20">
    <property type="entry name" value="Cytochrome P460"/>
    <property type="match status" value="1"/>
</dbReference>
<keyword evidence="1" id="KW-0732">Signal</keyword>
<dbReference type="InterPro" id="IPR032033">
    <property type="entry name" value="Cytochrome_P460"/>
</dbReference>
<protein>
    <submittedName>
        <fullName evidence="3">Cytochrome P460 family protein</fullName>
    </submittedName>
</protein>
<feature type="signal peptide" evidence="1">
    <location>
        <begin position="1"/>
        <end position="28"/>
    </location>
</feature>
<organism evidence="3 4">
    <name type="scientific">Dongia rigui</name>
    <dbReference type="NCBI Taxonomy" id="940149"/>
    <lineage>
        <taxon>Bacteria</taxon>
        <taxon>Pseudomonadati</taxon>
        <taxon>Pseudomonadota</taxon>
        <taxon>Alphaproteobacteria</taxon>
        <taxon>Rhodospirillales</taxon>
        <taxon>Dongiaceae</taxon>
        <taxon>Dongia</taxon>
    </lineage>
</organism>
<dbReference type="Pfam" id="PF16694">
    <property type="entry name" value="Cytochrome_P460"/>
    <property type="match status" value="1"/>
</dbReference>
<dbReference type="Proteomes" id="UP001271769">
    <property type="component" value="Unassembled WGS sequence"/>
</dbReference>
<keyword evidence="4" id="KW-1185">Reference proteome</keyword>
<dbReference type="RefSeq" id="WP_320498607.1">
    <property type="nucleotide sequence ID" value="NZ_JAXCLX010000001.1"/>
</dbReference>